<protein>
    <submittedName>
        <fullName evidence="2">Regulator SirB</fullName>
    </submittedName>
</protein>
<dbReference type="Pfam" id="PF04247">
    <property type="entry name" value="SirB"/>
    <property type="match status" value="1"/>
</dbReference>
<reference evidence="2 3" key="1">
    <citation type="journal article" date="2016" name="Nat. Commun.">
        <title>Thousands of microbial genomes shed light on interconnected biogeochemical processes in an aquifer system.</title>
        <authorList>
            <person name="Anantharaman K."/>
            <person name="Brown C.T."/>
            <person name="Hug L.A."/>
            <person name="Sharon I."/>
            <person name="Castelle C.J."/>
            <person name="Probst A.J."/>
            <person name="Thomas B.C."/>
            <person name="Singh A."/>
            <person name="Wilkins M.J."/>
            <person name="Karaoz U."/>
            <person name="Brodie E.L."/>
            <person name="Williams K.H."/>
            <person name="Hubbard S.S."/>
            <person name="Banfield J.F."/>
        </authorList>
    </citation>
    <scope>NUCLEOTIDE SEQUENCE [LARGE SCALE GENOMIC DNA]</scope>
</reference>
<dbReference type="PANTHER" id="PTHR39594:SF1">
    <property type="entry name" value="PROTEIN YCHQ"/>
    <property type="match status" value="1"/>
</dbReference>
<dbReference type="GO" id="GO:0005886">
    <property type="term" value="C:plasma membrane"/>
    <property type="evidence" value="ECO:0007669"/>
    <property type="project" value="TreeGrafter"/>
</dbReference>
<sequence>MWLKYVHVGCAILSVSGYFLRGVWMLRDSPMLRRLWVRVAPHVIDTLLLLSALLLAVRIGQYPFVHGWLTAKVLGVVAYIVLGSIGLKRGRTRGVRIAAWLAALIVFAYIVGVALTRSASLGLL</sequence>
<evidence type="ECO:0000256" key="1">
    <source>
        <dbReference type="SAM" id="Phobius"/>
    </source>
</evidence>
<keyword evidence="1" id="KW-1133">Transmembrane helix</keyword>
<keyword evidence="1" id="KW-0812">Transmembrane</keyword>
<dbReference type="AlphaFoldDB" id="A0A1F6TH26"/>
<keyword evidence="1" id="KW-0472">Membrane</keyword>
<feature type="transmembrane region" description="Helical" evidence="1">
    <location>
        <begin position="65"/>
        <end position="85"/>
    </location>
</feature>
<feature type="transmembrane region" description="Helical" evidence="1">
    <location>
        <begin position="36"/>
        <end position="59"/>
    </location>
</feature>
<proteinExistence type="predicted"/>
<feature type="transmembrane region" description="Helical" evidence="1">
    <location>
        <begin position="6"/>
        <end position="24"/>
    </location>
</feature>
<name>A0A1F6TH26_9PROT</name>
<dbReference type="PIRSF" id="PIRSF005610">
    <property type="entry name" value="SirB"/>
    <property type="match status" value="1"/>
</dbReference>
<organism evidence="2 3">
    <name type="scientific">Candidatus Muproteobacteria bacterium RBG_16_65_31</name>
    <dbReference type="NCBI Taxonomy" id="1817759"/>
    <lineage>
        <taxon>Bacteria</taxon>
        <taxon>Pseudomonadati</taxon>
        <taxon>Pseudomonadota</taxon>
        <taxon>Candidatus Muproteobacteria</taxon>
    </lineage>
</organism>
<comment type="caution">
    <text evidence="2">The sequence shown here is derived from an EMBL/GenBank/DDBJ whole genome shotgun (WGS) entry which is preliminary data.</text>
</comment>
<feature type="transmembrane region" description="Helical" evidence="1">
    <location>
        <begin position="97"/>
        <end position="115"/>
    </location>
</feature>
<evidence type="ECO:0000313" key="3">
    <source>
        <dbReference type="Proteomes" id="UP000179344"/>
    </source>
</evidence>
<dbReference type="Proteomes" id="UP000179344">
    <property type="component" value="Unassembled WGS sequence"/>
</dbReference>
<dbReference type="InterPro" id="IPR007360">
    <property type="entry name" value="SirB"/>
</dbReference>
<accession>A0A1F6TH26</accession>
<dbReference type="PANTHER" id="PTHR39594">
    <property type="entry name" value="PROTEIN YCHQ"/>
    <property type="match status" value="1"/>
</dbReference>
<evidence type="ECO:0000313" key="2">
    <source>
        <dbReference type="EMBL" id="OGI44414.1"/>
    </source>
</evidence>
<gene>
    <name evidence="2" type="ORF">A2V92_06005</name>
</gene>
<dbReference type="EMBL" id="MFST01000049">
    <property type="protein sequence ID" value="OGI44414.1"/>
    <property type="molecule type" value="Genomic_DNA"/>
</dbReference>